<dbReference type="Proteomes" id="UP000265614">
    <property type="component" value="Unassembled WGS sequence"/>
</dbReference>
<protein>
    <recommendedName>
        <fullName evidence="2">DUF8129 domain-containing protein</fullName>
    </recommendedName>
</protein>
<comment type="caution">
    <text evidence="3">The sequence shown here is derived from an EMBL/GenBank/DDBJ whole genome shotgun (WGS) entry which is preliminary data.</text>
</comment>
<name>A0A3A3ZFF2_9ACTN</name>
<feature type="region of interest" description="Disordered" evidence="1">
    <location>
        <begin position="62"/>
        <end position="93"/>
    </location>
</feature>
<organism evidence="3 4">
    <name type="scientific">Vallicoccus soli</name>
    <dbReference type="NCBI Taxonomy" id="2339232"/>
    <lineage>
        <taxon>Bacteria</taxon>
        <taxon>Bacillati</taxon>
        <taxon>Actinomycetota</taxon>
        <taxon>Actinomycetes</taxon>
        <taxon>Motilibacterales</taxon>
        <taxon>Vallicoccaceae</taxon>
        <taxon>Vallicoccus</taxon>
    </lineage>
</organism>
<sequence length="152" mass="14903">MEQEQQPGRSGPAAWAAGLGGAVRRVPVVGPLAGRAGAVAAPVLGPVVGRVAGALADVVGSVARGGSGSSTGSGSGSSTGSGSGTGAGAPARAEADLPVAGWDARSAVSLRPSVRALDLPELEVLREWERSHAARPPVLELLEERITEVSAG</sequence>
<evidence type="ECO:0000256" key="1">
    <source>
        <dbReference type="SAM" id="MobiDB-lite"/>
    </source>
</evidence>
<evidence type="ECO:0000313" key="3">
    <source>
        <dbReference type="EMBL" id="RJK93811.1"/>
    </source>
</evidence>
<feature type="domain" description="DUF8129" evidence="2">
    <location>
        <begin position="95"/>
        <end position="149"/>
    </location>
</feature>
<keyword evidence="4" id="KW-1185">Reference proteome</keyword>
<dbReference type="InterPro" id="IPR058442">
    <property type="entry name" value="DUF8129"/>
</dbReference>
<dbReference type="AlphaFoldDB" id="A0A3A3ZFF2"/>
<dbReference type="RefSeq" id="WP_119951482.1">
    <property type="nucleotide sequence ID" value="NZ_QZEZ01000008.1"/>
</dbReference>
<accession>A0A3A3ZFF2</accession>
<evidence type="ECO:0000259" key="2">
    <source>
        <dbReference type="Pfam" id="PF26450"/>
    </source>
</evidence>
<reference evidence="3 4" key="1">
    <citation type="submission" date="2018-09" db="EMBL/GenBank/DDBJ databases">
        <title>YIM 75000 draft genome.</title>
        <authorList>
            <person name="Tang S."/>
            <person name="Feng Y."/>
        </authorList>
    </citation>
    <scope>NUCLEOTIDE SEQUENCE [LARGE SCALE GENOMIC DNA]</scope>
    <source>
        <strain evidence="3 4">YIM 75000</strain>
    </source>
</reference>
<proteinExistence type="predicted"/>
<evidence type="ECO:0000313" key="4">
    <source>
        <dbReference type="Proteomes" id="UP000265614"/>
    </source>
</evidence>
<dbReference type="OrthoDB" id="5187212at2"/>
<dbReference type="EMBL" id="QZEZ01000008">
    <property type="protein sequence ID" value="RJK93811.1"/>
    <property type="molecule type" value="Genomic_DNA"/>
</dbReference>
<feature type="compositionally biased region" description="Gly residues" evidence="1">
    <location>
        <begin position="63"/>
        <end position="87"/>
    </location>
</feature>
<dbReference type="Pfam" id="PF26450">
    <property type="entry name" value="DUF8129"/>
    <property type="match status" value="1"/>
</dbReference>
<gene>
    <name evidence="3" type="ORF">D5H78_15945</name>
</gene>